<dbReference type="Pfam" id="PF26595">
    <property type="entry name" value="A_ENA"/>
    <property type="match status" value="1"/>
</dbReference>
<accession>A0A9X1Y3A4</accession>
<keyword evidence="2" id="KW-0540">Nuclease</keyword>
<keyword evidence="3" id="KW-1185">Reference proteome</keyword>
<dbReference type="InterPro" id="IPR058705">
    <property type="entry name" value="A_ENA"/>
</dbReference>
<evidence type="ECO:0000313" key="3">
    <source>
        <dbReference type="Proteomes" id="UP001139534"/>
    </source>
</evidence>
<dbReference type="AlphaFoldDB" id="A0A9X1Y3A4"/>
<evidence type="ECO:0000313" key="2">
    <source>
        <dbReference type="EMBL" id="MCK8490137.1"/>
    </source>
</evidence>
<gene>
    <name evidence="2" type="ORF">M0651_23520</name>
</gene>
<comment type="caution">
    <text evidence="2">The sequence shown here is derived from an EMBL/GenBank/DDBJ whole genome shotgun (WGS) entry which is preliminary data.</text>
</comment>
<keyword evidence="2" id="KW-0255">Endonuclease</keyword>
<protein>
    <submittedName>
        <fullName evidence="2">Restriction endonuclease subunit S</fullName>
    </submittedName>
</protein>
<sequence length="119" mass="13104">MSREQAYLNILDAAAKIQWNVAMILEAKAVESEKVRNWILNHVLESSFEDHEKQLGDPLDVHDQLVEVIEGLTKLQNGLCSNLKTILPPEEEEGGGDSGLDGSFSGMFGGDFDLEDSSK</sequence>
<feature type="region of interest" description="Disordered" evidence="1">
    <location>
        <begin position="86"/>
        <end position="119"/>
    </location>
</feature>
<reference evidence="2" key="1">
    <citation type="submission" date="2022-04" db="EMBL/GenBank/DDBJ databases">
        <authorList>
            <person name="Seo M.-J."/>
        </authorList>
    </citation>
    <scope>NUCLEOTIDE SEQUENCE</scope>
    <source>
        <strain evidence="2">MBLB2552</strain>
    </source>
</reference>
<proteinExistence type="predicted"/>
<dbReference type="EMBL" id="JALPRK010000039">
    <property type="protein sequence ID" value="MCK8490137.1"/>
    <property type="molecule type" value="Genomic_DNA"/>
</dbReference>
<dbReference type="GO" id="GO:0004519">
    <property type="term" value="F:endonuclease activity"/>
    <property type="evidence" value="ECO:0007669"/>
    <property type="project" value="UniProtKB-KW"/>
</dbReference>
<organism evidence="2 3">
    <name type="scientific">Paenibacillus mellifer</name>
    <dbReference type="NCBI Taxonomy" id="2937794"/>
    <lineage>
        <taxon>Bacteria</taxon>
        <taxon>Bacillati</taxon>
        <taxon>Bacillota</taxon>
        <taxon>Bacilli</taxon>
        <taxon>Bacillales</taxon>
        <taxon>Paenibacillaceae</taxon>
        <taxon>Paenibacillus</taxon>
    </lineage>
</organism>
<evidence type="ECO:0000256" key="1">
    <source>
        <dbReference type="SAM" id="MobiDB-lite"/>
    </source>
</evidence>
<name>A0A9X1Y3A4_9BACL</name>
<dbReference type="RefSeq" id="WP_248554095.1">
    <property type="nucleotide sequence ID" value="NZ_JALPRK010000039.1"/>
</dbReference>
<keyword evidence="2" id="KW-0378">Hydrolase</keyword>
<dbReference type="Proteomes" id="UP001139534">
    <property type="component" value="Unassembled WGS sequence"/>
</dbReference>